<gene>
    <name evidence="2" type="ORF">A0H81_10611</name>
</gene>
<dbReference type="AlphaFoldDB" id="A0A1C7LYT1"/>
<name>A0A1C7LYT1_GRIFR</name>
<reference evidence="2 3" key="1">
    <citation type="submission" date="2016-03" db="EMBL/GenBank/DDBJ databases">
        <title>Whole genome sequencing of Grifola frondosa 9006-11.</title>
        <authorList>
            <person name="Min B."/>
            <person name="Park H."/>
            <person name="Kim J.-G."/>
            <person name="Cho H."/>
            <person name="Oh Y.-L."/>
            <person name="Kong W.-S."/>
            <person name="Choi I.-G."/>
        </authorList>
    </citation>
    <scope>NUCLEOTIDE SEQUENCE [LARGE SCALE GENOMIC DNA]</scope>
    <source>
        <strain evidence="2 3">9006-11</strain>
    </source>
</reference>
<dbReference type="EMBL" id="LUGG01000017">
    <property type="protein sequence ID" value="OBZ69386.1"/>
    <property type="molecule type" value="Genomic_DNA"/>
</dbReference>
<protein>
    <submittedName>
        <fullName evidence="2">Uncharacterized protein</fullName>
    </submittedName>
</protein>
<feature type="region of interest" description="Disordered" evidence="1">
    <location>
        <begin position="89"/>
        <end position="109"/>
    </location>
</feature>
<feature type="region of interest" description="Disordered" evidence="1">
    <location>
        <begin position="1"/>
        <end position="53"/>
    </location>
</feature>
<dbReference type="Proteomes" id="UP000092993">
    <property type="component" value="Unassembled WGS sequence"/>
</dbReference>
<evidence type="ECO:0000313" key="3">
    <source>
        <dbReference type="Proteomes" id="UP000092993"/>
    </source>
</evidence>
<proteinExistence type="predicted"/>
<accession>A0A1C7LYT1</accession>
<organism evidence="2 3">
    <name type="scientific">Grifola frondosa</name>
    <name type="common">Maitake</name>
    <name type="synonym">Polyporus frondosus</name>
    <dbReference type="NCBI Taxonomy" id="5627"/>
    <lineage>
        <taxon>Eukaryota</taxon>
        <taxon>Fungi</taxon>
        <taxon>Dikarya</taxon>
        <taxon>Basidiomycota</taxon>
        <taxon>Agaricomycotina</taxon>
        <taxon>Agaricomycetes</taxon>
        <taxon>Polyporales</taxon>
        <taxon>Grifolaceae</taxon>
        <taxon>Grifola</taxon>
    </lineage>
</organism>
<feature type="compositionally biased region" description="Basic residues" evidence="1">
    <location>
        <begin position="15"/>
        <end position="27"/>
    </location>
</feature>
<sequence length="143" mass="16620">MNSIVLSSDDDLPATKHRIARKRRKQKVPTNSSEVIELSSEDDHLPRKPSSTLMSTLRVELEDARKEIQRLQQSEQEARNEIQRLRESSQLKEDQLQAAAQSSLRSEQEARQEIQRLRVSAQVRTQFKVTLFTNPNGCRRQRI</sequence>
<evidence type="ECO:0000256" key="1">
    <source>
        <dbReference type="SAM" id="MobiDB-lite"/>
    </source>
</evidence>
<evidence type="ECO:0000313" key="2">
    <source>
        <dbReference type="EMBL" id="OBZ69386.1"/>
    </source>
</evidence>
<comment type="caution">
    <text evidence="2">The sequence shown here is derived from an EMBL/GenBank/DDBJ whole genome shotgun (WGS) entry which is preliminary data.</text>
</comment>
<keyword evidence="3" id="KW-1185">Reference proteome</keyword>